<accession>A0A833SYM2</accession>
<organism evidence="3 4">
    <name type="scientific">Phytophthora infestans</name>
    <name type="common">Potato late blight agent</name>
    <name type="synonym">Botrytis infestans</name>
    <dbReference type="NCBI Taxonomy" id="4787"/>
    <lineage>
        <taxon>Eukaryota</taxon>
        <taxon>Sar</taxon>
        <taxon>Stramenopiles</taxon>
        <taxon>Oomycota</taxon>
        <taxon>Peronosporomycetes</taxon>
        <taxon>Peronosporales</taxon>
        <taxon>Peronosporaceae</taxon>
        <taxon>Phytophthora</taxon>
    </lineage>
</organism>
<feature type="region of interest" description="Disordered" evidence="1">
    <location>
        <begin position="67"/>
        <end position="229"/>
    </location>
</feature>
<feature type="compositionally biased region" description="Acidic residues" evidence="1">
    <location>
        <begin position="313"/>
        <end position="330"/>
    </location>
</feature>
<gene>
    <name evidence="3" type="ORF">GN244_ATG04297</name>
</gene>
<name>A0A833SYM2_PHYIN</name>
<evidence type="ECO:0000313" key="4">
    <source>
        <dbReference type="Proteomes" id="UP000602510"/>
    </source>
</evidence>
<comment type="caution">
    <text evidence="3">The sequence shown here is derived from an EMBL/GenBank/DDBJ whole genome shotgun (WGS) entry which is preliminary data.</text>
</comment>
<feature type="compositionally biased region" description="Basic and acidic residues" evidence="1">
    <location>
        <begin position="128"/>
        <end position="141"/>
    </location>
</feature>
<keyword evidence="4" id="KW-1185">Reference proteome</keyword>
<keyword evidence="2" id="KW-0472">Membrane</keyword>
<feature type="region of interest" description="Disordered" evidence="1">
    <location>
        <begin position="36"/>
        <end position="55"/>
    </location>
</feature>
<feature type="compositionally biased region" description="Polar residues" evidence="1">
    <location>
        <begin position="344"/>
        <end position="353"/>
    </location>
</feature>
<feature type="compositionally biased region" description="Basic and acidic residues" evidence="1">
    <location>
        <begin position="209"/>
        <end position="223"/>
    </location>
</feature>
<feature type="compositionally biased region" description="Low complexity" evidence="1">
    <location>
        <begin position="401"/>
        <end position="413"/>
    </location>
</feature>
<keyword evidence="2" id="KW-0812">Transmembrane</keyword>
<keyword evidence="2" id="KW-1133">Transmembrane helix</keyword>
<feature type="region of interest" description="Disordered" evidence="1">
    <location>
        <begin position="306"/>
        <end position="438"/>
    </location>
</feature>
<dbReference type="EMBL" id="WSZM01000089">
    <property type="protein sequence ID" value="KAF4043427.1"/>
    <property type="molecule type" value="Genomic_DNA"/>
</dbReference>
<evidence type="ECO:0000256" key="2">
    <source>
        <dbReference type="SAM" id="Phobius"/>
    </source>
</evidence>
<feature type="compositionally biased region" description="Basic and acidic residues" evidence="1">
    <location>
        <begin position="165"/>
        <end position="178"/>
    </location>
</feature>
<reference evidence="3" key="1">
    <citation type="submission" date="2020-04" db="EMBL/GenBank/DDBJ databases">
        <title>Hybrid Assembly of Korean Phytophthora infestans isolates.</title>
        <authorList>
            <person name="Prokchorchik M."/>
            <person name="Lee Y."/>
            <person name="Seo J."/>
            <person name="Cho J.-H."/>
            <person name="Park Y.-E."/>
            <person name="Jang D.-C."/>
            <person name="Im J.-S."/>
            <person name="Choi J.-G."/>
            <person name="Park H.-J."/>
            <person name="Lee G.-B."/>
            <person name="Lee Y.-G."/>
            <person name="Hong S.-Y."/>
            <person name="Cho K."/>
            <person name="Sohn K.H."/>
        </authorList>
    </citation>
    <scope>NUCLEOTIDE SEQUENCE</scope>
    <source>
        <strain evidence="3">KR_1_A1</strain>
    </source>
</reference>
<feature type="transmembrane region" description="Helical" evidence="2">
    <location>
        <begin position="12"/>
        <end position="30"/>
    </location>
</feature>
<sequence>MATAGSSNATLLLVTGLVSVGMAAIGFYYLQMSSKKPSANDSETGNSVATTSSSTINTNKETVAVTSVVTLKPTPPSPKESSKTIEKIVKSPIKEVEPPVAAQSPINTASSPKLEVAASPTKEIAVSPKEETPKSSPKTEVEPPALELPKPVHASPKQTPQSPKKNTDDDKKETDPKKAPVSPVKTPKSPKKAPNSPVKAPESPVKAPESPKKAVESPKKEASEPAPAVDDAVKRMLCEDLIISQAITETADAFTEELLEESIENVALEQEEYVQVEMTRSMTLSPSTPELINIEDAVAKTEEHEVAHTCEATQDEESIVQEEQEQDETSYEPTEPAAAALASPKSSVQSSSWEAIASPEVKAQEPVTSLSLDAPTEDTEALSINVPVENTEACYQDKDASSPVSSGGSSPGSKRNRNRSKKSKSKRKKAKKHPKFKA</sequence>
<feature type="compositionally biased region" description="Basic and acidic residues" evidence="1">
    <location>
        <begin position="80"/>
        <end position="97"/>
    </location>
</feature>
<dbReference type="Proteomes" id="UP000602510">
    <property type="component" value="Unassembled WGS sequence"/>
</dbReference>
<feature type="compositionally biased region" description="Basic residues" evidence="1">
    <location>
        <begin position="414"/>
        <end position="438"/>
    </location>
</feature>
<dbReference type="AlphaFoldDB" id="A0A833SYM2"/>
<evidence type="ECO:0000256" key="1">
    <source>
        <dbReference type="SAM" id="MobiDB-lite"/>
    </source>
</evidence>
<evidence type="ECO:0000313" key="3">
    <source>
        <dbReference type="EMBL" id="KAF4043427.1"/>
    </source>
</evidence>
<protein>
    <submittedName>
        <fullName evidence="3">Uncharacterized protein</fullName>
    </submittedName>
</protein>
<proteinExistence type="predicted"/>